<evidence type="ECO:0000313" key="1">
    <source>
        <dbReference type="EMBL" id="TRX08916.1"/>
    </source>
</evidence>
<comment type="caution">
    <text evidence="1">The sequence shown here is derived from an EMBL/GenBank/DDBJ whole genome shotgun (WGS) entry which is preliminary data.</text>
</comment>
<protein>
    <submittedName>
        <fullName evidence="1">DUF386 domain-containing protein</fullName>
    </submittedName>
</protein>
<dbReference type="Pfam" id="PF04074">
    <property type="entry name" value="DUF386"/>
    <property type="match status" value="1"/>
</dbReference>
<reference evidence="1 2" key="1">
    <citation type="submission" date="2019-07" db="EMBL/GenBank/DDBJ databases">
        <title>Novel species of Flavobacterium.</title>
        <authorList>
            <person name="Liu Q."/>
            <person name="Xin Y.-H."/>
        </authorList>
    </citation>
    <scope>NUCLEOTIDE SEQUENCE [LARGE SCALE GENOMIC DNA]</scope>
    <source>
        <strain evidence="1 2">GSP39</strain>
    </source>
</reference>
<dbReference type="PANTHER" id="PTHR34986">
    <property type="entry name" value="EVOLVED BETA-GALACTOSIDASE SUBUNIT BETA"/>
    <property type="match status" value="1"/>
</dbReference>
<accession>A0ABY3CNY1</accession>
<name>A0ABY3CNY1_9FLAO</name>
<proteinExistence type="predicted"/>
<dbReference type="PANTHER" id="PTHR34986:SF1">
    <property type="entry name" value="PROTEIN YIAL"/>
    <property type="match status" value="1"/>
</dbReference>
<keyword evidence="2" id="KW-1185">Reference proteome</keyword>
<dbReference type="InterPro" id="IPR037012">
    <property type="entry name" value="NanQ/TabA/YiaL_sf"/>
</dbReference>
<sequence>MIIDTLENASKYFSINPFFKEAFEFIMGHSNLEKAEDGTVGTFENLKAFVATFQGVSKETGLSKFECHDKNIDIQYCISGKETFGWKPRQKCVIPNGDYNPEKDVRFFSDAPDLFFELAKGQFVIFFPEDVHAPMIGEGEIKKLVIKIRYKHK</sequence>
<dbReference type="Proteomes" id="UP000318528">
    <property type="component" value="Unassembled WGS sequence"/>
</dbReference>
<dbReference type="Gene3D" id="2.60.120.370">
    <property type="entry name" value="YhcH/YjgK/YiaL"/>
    <property type="match status" value="1"/>
</dbReference>
<dbReference type="EMBL" id="VJZN01000004">
    <property type="protein sequence ID" value="TRX08916.1"/>
    <property type="molecule type" value="Genomic_DNA"/>
</dbReference>
<evidence type="ECO:0000313" key="2">
    <source>
        <dbReference type="Proteomes" id="UP000318528"/>
    </source>
</evidence>
<dbReference type="SUPFAM" id="SSF51197">
    <property type="entry name" value="Clavaminate synthase-like"/>
    <property type="match status" value="1"/>
</dbReference>
<dbReference type="NCBIfam" id="TIGR00022">
    <property type="entry name" value="YhcH/YjgK/YiaL family protein"/>
    <property type="match status" value="1"/>
</dbReference>
<dbReference type="RefSeq" id="WP_143386336.1">
    <property type="nucleotide sequence ID" value="NZ_VJZM01000004.1"/>
</dbReference>
<dbReference type="InterPro" id="IPR004375">
    <property type="entry name" value="NanQ/TabA/YiaL"/>
</dbReference>
<organism evidence="1 2">
    <name type="scientific">Flavobacterium gawalongense</name>
    <dbReference type="NCBI Taxonomy" id="2594432"/>
    <lineage>
        <taxon>Bacteria</taxon>
        <taxon>Pseudomonadati</taxon>
        <taxon>Bacteroidota</taxon>
        <taxon>Flavobacteriia</taxon>
        <taxon>Flavobacteriales</taxon>
        <taxon>Flavobacteriaceae</taxon>
        <taxon>Flavobacterium</taxon>
    </lineage>
</organism>
<gene>
    <name evidence="1" type="ORF">FNW12_03790</name>
</gene>